<dbReference type="PANTHER" id="PTHR28055:SF1">
    <property type="entry name" value="ALTERED INHERITANCE OF MITOCHONDRIA PROTEIN 41, MITOCHONDRIAL"/>
    <property type="match status" value="1"/>
</dbReference>
<dbReference type="PATRIC" id="fig|59750.3.peg.4070"/>
<dbReference type="InterPro" id="IPR019004">
    <property type="entry name" value="YqeY/Aim41"/>
</dbReference>
<dbReference type="Gene3D" id="1.10.1510.10">
    <property type="entry name" value="Uncharacterised protein YqeY/AIM41 PF09424, N-terminal domain"/>
    <property type="match status" value="1"/>
</dbReference>
<proteinExistence type="predicted"/>
<reference evidence="1 2" key="1">
    <citation type="submission" date="2015-07" db="EMBL/GenBank/DDBJ databases">
        <title>A draft genome sequence of Mycobacterium wolinskyi.</title>
        <authorList>
            <person name="de Man T.J."/>
            <person name="Perry K.A."/>
            <person name="Coulliette A.D."/>
            <person name="Jensen B."/>
            <person name="Toney N.C."/>
            <person name="Limbago B.M."/>
            <person name="Noble-Wang J."/>
        </authorList>
    </citation>
    <scope>NUCLEOTIDE SEQUENCE [LARGE SCALE GENOMIC DNA]</scope>
    <source>
        <strain evidence="1 2">CDC_01</strain>
    </source>
</reference>
<evidence type="ECO:0000313" key="2">
    <source>
        <dbReference type="Proteomes" id="UP000070612"/>
    </source>
</evidence>
<accession>A0A132PDD1</accession>
<comment type="caution">
    <text evidence="1">The sequence shown here is derived from an EMBL/GenBank/DDBJ whole genome shotgun (WGS) entry which is preliminary data.</text>
</comment>
<dbReference type="AlphaFoldDB" id="A0A132PDD1"/>
<organism evidence="1 2">
    <name type="scientific">Mycolicibacterium wolinskyi</name>
    <dbReference type="NCBI Taxonomy" id="59750"/>
    <lineage>
        <taxon>Bacteria</taxon>
        <taxon>Bacillati</taxon>
        <taxon>Actinomycetota</taxon>
        <taxon>Actinomycetes</taxon>
        <taxon>Mycobacteriales</taxon>
        <taxon>Mycobacteriaceae</taxon>
        <taxon>Mycolicibacterium</taxon>
    </lineage>
</organism>
<gene>
    <name evidence="1" type="ORF">AFM11_30840</name>
</gene>
<dbReference type="PANTHER" id="PTHR28055">
    <property type="entry name" value="ALTERED INHERITANCE OF MITOCHONDRIA PROTEIN 41, MITOCHONDRIAL"/>
    <property type="match status" value="1"/>
</dbReference>
<keyword evidence="2" id="KW-1185">Reference proteome</keyword>
<dbReference type="RefSeq" id="WP_067857155.1">
    <property type="nucleotide sequence ID" value="NZ_LGTW01000028.1"/>
</dbReference>
<dbReference type="InterPro" id="IPR042184">
    <property type="entry name" value="YqeY/Aim41_N"/>
</dbReference>
<name>A0A132PDD1_9MYCO</name>
<dbReference type="STRING" id="59750.AWC31_26560"/>
<keyword evidence="1" id="KW-0808">Transferase</keyword>
<evidence type="ECO:0000313" key="1">
    <source>
        <dbReference type="EMBL" id="KWX20351.1"/>
    </source>
</evidence>
<dbReference type="EMBL" id="LGTW01000028">
    <property type="protein sequence ID" value="KWX20351.1"/>
    <property type="molecule type" value="Genomic_DNA"/>
</dbReference>
<sequence length="122" mass="12864">MTPAQQWRDTLRQSLLSARKARDTARVAAIRSALSAIDNAETPDAVTLDANMDGPVAGALSGLGAGEVARRELTDGEIRDLIQAEIDERLTAADQYTAGGHHTQAADLRSQAEVLAEALGDV</sequence>
<protein>
    <submittedName>
        <fullName evidence="1">Glutamyl-tRNA amidotransferase</fullName>
    </submittedName>
</protein>
<dbReference type="GO" id="GO:0016740">
    <property type="term" value="F:transferase activity"/>
    <property type="evidence" value="ECO:0007669"/>
    <property type="project" value="UniProtKB-KW"/>
</dbReference>
<dbReference type="Proteomes" id="UP000070612">
    <property type="component" value="Unassembled WGS sequence"/>
</dbReference>